<keyword evidence="1" id="KW-0812">Transmembrane</keyword>
<dbReference type="Proteomes" id="UP000001283">
    <property type="component" value="Chromosome"/>
</dbReference>
<evidence type="ECO:0000256" key="1">
    <source>
        <dbReference type="SAM" id="Phobius"/>
    </source>
</evidence>
<dbReference type="AlphaFoldDB" id="A0A8D4BLA5"/>
<name>A0A8D4BLA5_PRIMW</name>
<reference evidence="2 3" key="1">
    <citation type="journal article" date="2011" name="J. Bacteriol.">
        <title>Complete genome sequence of the industrial strain Bacillus megaterium WSH-002.</title>
        <authorList>
            <person name="Liu L."/>
            <person name="Li Y."/>
            <person name="Zhang J."/>
            <person name="Zou W."/>
            <person name="Zhou Z."/>
            <person name="Liu J."/>
            <person name="Li X."/>
            <person name="Wang L."/>
            <person name="Chen J."/>
        </authorList>
    </citation>
    <scope>NUCLEOTIDE SEQUENCE [LARGE SCALE GENOMIC DNA]</scope>
    <source>
        <strain evidence="2 3">WSH-002</strain>
    </source>
</reference>
<keyword evidence="1" id="KW-1133">Transmembrane helix</keyword>
<evidence type="ECO:0000313" key="3">
    <source>
        <dbReference type="Proteomes" id="UP000001283"/>
    </source>
</evidence>
<accession>A0A8D4BLA5</accession>
<proteinExistence type="predicted"/>
<feature type="transmembrane region" description="Helical" evidence="1">
    <location>
        <begin position="20"/>
        <end position="35"/>
    </location>
</feature>
<dbReference type="KEGG" id="bmh:BMWSH_3349"/>
<protein>
    <submittedName>
        <fullName evidence="2">Uncharacterized protein</fullName>
    </submittedName>
</protein>
<sequence>MYYHLDAVDDKAKNDKVRDFFIFTLSSILYFYRFQKKQNIYPFFPI</sequence>
<dbReference type="EMBL" id="CP003017">
    <property type="protein sequence ID" value="AEN90231.1"/>
    <property type="molecule type" value="Genomic_DNA"/>
</dbReference>
<keyword evidence="1" id="KW-0472">Membrane</keyword>
<gene>
    <name evidence="2" type="ORF">BMWSH_3349</name>
</gene>
<organism evidence="2 3">
    <name type="scientific">Priestia megaterium (strain WSH-002)</name>
    <name type="common">Bacillus megaterium</name>
    <dbReference type="NCBI Taxonomy" id="1006007"/>
    <lineage>
        <taxon>Bacteria</taxon>
        <taxon>Bacillati</taxon>
        <taxon>Bacillota</taxon>
        <taxon>Bacilli</taxon>
        <taxon>Bacillales</taxon>
        <taxon>Bacillaceae</taxon>
        <taxon>Priestia</taxon>
    </lineage>
</organism>
<evidence type="ECO:0000313" key="2">
    <source>
        <dbReference type="EMBL" id="AEN90231.1"/>
    </source>
</evidence>